<dbReference type="SUPFAM" id="SSF52540">
    <property type="entry name" value="P-loop containing nucleoside triphosphate hydrolases"/>
    <property type="match status" value="1"/>
</dbReference>
<dbReference type="InterPro" id="IPR050547">
    <property type="entry name" value="DEAD_box_RNA_helicases"/>
</dbReference>
<comment type="caution">
    <text evidence="7">The sequence shown here is derived from an EMBL/GenBank/DDBJ whole genome shotgun (WGS) entry which is preliminary data.</text>
</comment>
<dbReference type="EMBL" id="QVIG01000001">
    <property type="protein sequence ID" value="RGD62084.1"/>
    <property type="molecule type" value="Genomic_DNA"/>
</dbReference>
<dbReference type="GO" id="GO:0051607">
    <property type="term" value="P:defense response to virus"/>
    <property type="evidence" value="ECO:0007669"/>
    <property type="project" value="UniProtKB-KW"/>
</dbReference>
<evidence type="ECO:0000256" key="3">
    <source>
        <dbReference type="ARBA" id="ARBA00022806"/>
    </source>
</evidence>
<gene>
    <name evidence="7" type="ORF">DR950_33925</name>
</gene>
<sequence>MTFRDWFDFDPNPMQASLLAGLPRCAVPGAAGLLIIMSETGSGKTEGGLWGARWLGGPGIGVHVALPTMATTDASHRRVEKWAGRALAASSPVTLGHSQAGWNRDTSRVLTHESGLDTSASAWLEERGRAVLAGISVSTIDQVLTTVLRVRHNALRLGALTRKVLLVDECHAYDPYMQSLLRRALAWWGAMRVPVVLMSATVPASVARSLAAAYLSGSAPGAPVPGIEPVHPGWLYVNGTTGTPTRSNRITTSRPRTLDVDLVELHGPNRPKQDGGTPAADEARARFVADLMRQQASDFCTLVVCNTVRSAQHTVTALDRLLDQDVQVFLVHARYRVLDRRRHTLRVEEAFGKRRDKRPRRAVLVSTQVCEQSLDLSLDHVVSDLAPIAQLIQRAGRGLRHHDGDDVRVPVTVLVPHGTDGKPDDGRWKTVYSRALMRSTRELLTAHGPIAVPGDVQKLVDAVCAGWDTDMPDWEIRAHLAGEQAMENAAKPVMIPHPRDVVDLFDLTDLSTTEEQAATRYNLDSVTVLPVWAQPGRRLSLEKDGSLMLPERQHADLRPIRERLLSVRREHWQRALPTLAERLPAWAADRRLKDALIIEHPCGQGELSVGGSTVSYDSRLGLIVQAPVAQE</sequence>
<keyword evidence="1" id="KW-0547">Nucleotide-binding</keyword>
<dbReference type="InterPro" id="IPR027417">
    <property type="entry name" value="P-loop_NTPase"/>
</dbReference>
<protein>
    <recommendedName>
        <fullName evidence="6">Helicase ATP-binding domain-containing protein</fullName>
    </recommendedName>
</protein>
<accession>A0A373A2T8</accession>
<dbReference type="RefSeq" id="WP_117490326.1">
    <property type="nucleotide sequence ID" value="NZ_QVIG01000001.1"/>
</dbReference>
<evidence type="ECO:0000313" key="7">
    <source>
        <dbReference type="EMBL" id="RGD62084.1"/>
    </source>
</evidence>
<dbReference type="SMART" id="SM00487">
    <property type="entry name" value="DEXDc"/>
    <property type="match status" value="1"/>
</dbReference>
<dbReference type="GO" id="GO:0005524">
    <property type="term" value="F:ATP binding"/>
    <property type="evidence" value="ECO:0007669"/>
    <property type="project" value="UniProtKB-KW"/>
</dbReference>
<dbReference type="InterPro" id="IPR014001">
    <property type="entry name" value="Helicase_ATP-bd"/>
</dbReference>
<evidence type="ECO:0000256" key="5">
    <source>
        <dbReference type="ARBA" id="ARBA00023118"/>
    </source>
</evidence>
<evidence type="ECO:0000259" key="6">
    <source>
        <dbReference type="SMART" id="SM00487"/>
    </source>
</evidence>
<dbReference type="GO" id="GO:0003724">
    <property type="term" value="F:RNA helicase activity"/>
    <property type="evidence" value="ECO:0007669"/>
    <property type="project" value="TreeGrafter"/>
</dbReference>
<name>A0A373A2T8_9ACTN</name>
<dbReference type="GO" id="GO:0003723">
    <property type="term" value="F:RNA binding"/>
    <property type="evidence" value="ECO:0007669"/>
    <property type="project" value="TreeGrafter"/>
</dbReference>
<dbReference type="PANTHER" id="PTHR47963:SF9">
    <property type="entry name" value="CRISPR-ASSOCIATED ENDONUCLEASE_HELICASE CAS3"/>
    <property type="match status" value="1"/>
</dbReference>
<keyword evidence="2" id="KW-0378">Hydrolase</keyword>
<dbReference type="Proteomes" id="UP000263377">
    <property type="component" value="Unassembled WGS sequence"/>
</dbReference>
<dbReference type="InterPro" id="IPR054712">
    <property type="entry name" value="Cas3-like_dom"/>
</dbReference>
<dbReference type="GO" id="GO:0016787">
    <property type="term" value="F:hydrolase activity"/>
    <property type="evidence" value="ECO:0007669"/>
    <property type="project" value="UniProtKB-KW"/>
</dbReference>
<dbReference type="Pfam" id="PF22590">
    <property type="entry name" value="Cas3-like_C_2"/>
    <property type="match status" value="1"/>
</dbReference>
<dbReference type="PANTHER" id="PTHR47963">
    <property type="entry name" value="DEAD-BOX ATP-DEPENDENT RNA HELICASE 47, MITOCHONDRIAL"/>
    <property type="match status" value="1"/>
</dbReference>
<organism evidence="7 8">
    <name type="scientific">Kitasatospora xanthocidica</name>
    <dbReference type="NCBI Taxonomy" id="83382"/>
    <lineage>
        <taxon>Bacteria</taxon>
        <taxon>Bacillati</taxon>
        <taxon>Actinomycetota</taxon>
        <taxon>Actinomycetes</taxon>
        <taxon>Kitasatosporales</taxon>
        <taxon>Streptomycetaceae</taxon>
        <taxon>Kitasatospora</taxon>
    </lineage>
</organism>
<keyword evidence="3" id="KW-0347">Helicase</keyword>
<proteinExistence type="predicted"/>
<feature type="domain" description="Helicase ATP-binding" evidence="6">
    <location>
        <begin position="7"/>
        <end position="238"/>
    </location>
</feature>
<evidence type="ECO:0000256" key="4">
    <source>
        <dbReference type="ARBA" id="ARBA00022840"/>
    </source>
</evidence>
<evidence type="ECO:0000256" key="1">
    <source>
        <dbReference type="ARBA" id="ARBA00022741"/>
    </source>
</evidence>
<evidence type="ECO:0000313" key="8">
    <source>
        <dbReference type="Proteomes" id="UP000263377"/>
    </source>
</evidence>
<keyword evidence="5" id="KW-0051">Antiviral defense</keyword>
<dbReference type="AlphaFoldDB" id="A0A373A2T8"/>
<dbReference type="Gene3D" id="3.40.50.300">
    <property type="entry name" value="P-loop containing nucleotide triphosphate hydrolases"/>
    <property type="match status" value="2"/>
</dbReference>
<keyword evidence="8" id="KW-1185">Reference proteome</keyword>
<evidence type="ECO:0000256" key="2">
    <source>
        <dbReference type="ARBA" id="ARBA00022801"/>
    </source>
</evidence>
<reference evidence="7 8" key="1">
    <citation type="submission" date="2018-08" db="EMBL/GenBank/DDBJ databases">
        <title>Diversity &amp; Physiological Properties of Lignin-Decomposing Actinobacteria from Soil.</title>
        <authorList>
            <person name="Roh S.G."/>
            <person name="Kim S.B."/>
        </authorList>
    </citation>
    <scope>NUCLEOTIDE SEQUENCE [LARGE SCALE GENOMIC DNA]</scope>
    <source>
        <strain evidence="7 8">MMS17-GH009</strain>
    </source>
</reference>
<keyword evidence="4" id="KW-0067">ATP-binding</keyword>